<dbReference type="Proteomes" id="UP000738325">
    <property type="component" value="Unassembled WGS sequence"/>
</dbReference>
<dbReference type="SMART" id="SM00355">
    <property type="entry name" value="ZnF_C2H2"/>
    <property type="match status" value="2"/>
</dbReference>
<feature type="compositionally biased region" description="Basic and acidic residues" evidence="6">
    <location>
        <begin position="32"/>
        <end position="56"/>
    </location>
</feature>
<feature type="compositionally biased region" description="Low complexity" evidence="6">
    <location>
        <begin position="139"/>
        <end position="148"/>
    </location>
</feature>
<protein>
    <recommendedName>
        <fullName evidence="7">C2H2-type domain-containing protein</fullName>
    </recommendedName>
</protein>
<feature type="compositionally biased region" description="Polar residues" evidence="6">
    <location>
        <begin position="394"/>
        <end position="403"/>
    </location>
</feature>
<dbReference type="EMBL" id="JAAAIP010000131">
    <property type="protein sequence ID" value="KAG0324929.1"/>
    <property type="molecule type" value="Genomic_DNA"/>
</dbReference>
<gene>
    <name evidence="8" type="ORF">BGZ99_001288</name>
</gene>
<keyword evidence="4" id="KW-0862">Zinc</keyword>
<dbReference type="Gene3D" id="3.30.160.60">
    <property type="entry name" value="Classic Zinc Finger"/>
    <property type="match status" value="1"/>
</dbReference>
<dbReference type="InterPro" id="IPR013087">
    <property type="entry name" value="Znf_C2H2_type"/>
</dbReference>
<dbReference type="GO" id="GO:0000978">
    <property type="term" value="F:RNA polymerase II cis-regulatory region sequence-specific DNA binding"/>
    <property type="evidence" value="ECO:0007669"/>
    <property type="project" value="TreeGrafter"/>
</dbReference>
<name>A0A9P6RTP8_9FUNG</name>
<feature type="compositionally biased region" description="Acidic residues" evidence="6">
    <location>
        <begin position="19"/>
        <end position="31"/>
    </location>
</feature>
<dbReference type="PANTHER" id="PTHR14003:SF19">
    <property type="entry name" value="YY2 TRANSCRIPTION FACTOR"/>
    <property type="match status" value="1"/>
</dbReference>
<dbReference type="SUPFAM" id="SSF57667">
    <property type="entry name" value="beta-beta-alpha zinc fingers"/>
    <property type="match status" value="1"/>
</dbReference>
<feature type="region of interest" description="Disordered" evidence="6">
    <location>
        <begin position="279"/>
        <end position="310"/>
    </location>
</feature>
<dbReference type="PROSITE" id="PS00028">
    <property type="entry name" value="ZINC_FINGER_C2H2_1"/>
    <property type="match status" value="2"/>
</dbReference>
<evidence type="ECO:0000259" key="7">
    <source>
        <dbReference type="PROSITE" id="PS50157"/>
    </source>
</evidence>
<feature type="compositionally biased region" description="Acidic residues" evidence="6">
    <location>
        <begin position="561"/>
        <end position="586"/>
    </location>
</feature>
<dbReference type="GO" id="GO:0031519">
    <property type="term" value="C:PcG protein complex"/>
    <property type="evidence" value="ECO:0007669"/>
    <property type="project" value="TreeGrafter"/>
</dbReference>
<dbReference type="GO" id="GO:0005667">
    <property type="term" value="C:transcription regulator complex"/>
    <property type="evidence" value="ECO:0007669"/>
    <property type="project" value="TreeGrafter"/>
</dbReference>
<dbReference type="InterPro" id="IPR036236">
    <property type="entry name" value="Znf_C2H2_sf"/>
</dbReference>
<evidence type="ECO:0000256" key="2">
    <source>
        <dbReference type="ARBA" id="ARBA00022737"/>
    </source>
</evidence>
<reference evidence="8" key="1">
    <citation type="journal article" date="2020" name="Fungal Divers.">
        <title>Resolving the Mortierellaceae phylogeny through synthesis of multi-gene phylogenetics and phylogenomics.</title>
        <authorList>
            <person name="Vandepol N."/>
            <person name="Liber J."/>
            <person name="Desiro A."/>
            <person name="Na H."/>
            <person name="Kennedy M."/>
            <person name="Barry K."/>
            <person name="Grigoriev I.V."/>
            <person name="Miller A.N."/>
            <person name="O'Donnell K."/>
            <person name="Stajich J.E."/>
            <person name="Bonito G."/>
        </authorList>
    </citation>
    <scope>NUCLEOTIDE SEQUENCE</scope>
    <source>
        <strain evidence="8">REB-010B</strain>
    </source>
</reference>
<accession>A0A9P6RTP8</accession>
<dbReference type="PANTHER" id="PTHR14003">
    <property type="entry name" value="TRANSCRIPTIONAL REPRESSOR PROTEIN YY"/>
    <property type="match status" value="1"/>
</dbReference>
<feature type="compositionally biased region" description="Low complexity" evidence="6">
    <location>
        <begin position="90"/>
        <end position="104"/>
    </location>
</feature>
<feature type="domain" description="C2H2-type" evidence="7">
    <location>
        <begin position="408"/>
        <end position="437"/>
    </location>
</feature>
<feature type="region of interest" description="Disordered" evidence="6">
    <location>
        <begin position="465"/>
        <end position="593"/>
    </location>
</feature>
<proteinExistence type="predicted"/>
<keyword evidence="9" id="KW-1185">Reference proteome</keyword>
<evidence type="ECO:0000256" key="4">
    <source>
        <dbReference type="ARBA" id="ARBA00022833"/>
    </source>
</evidence>
<feature type="compositionally biased region" description="Low complexity" evidence="6">
    <location>
        <begin position="289"/>
        <end position="307"/>
    </location>
</feature>
<evidence type="ECO:0000313" key="9">
    <source>
        <dbReference type="Proteomes" id="UP000738325"/>
    </source>
</evidence>
<evidence type="ECO:0000256" key="1">
    <source>
        <dbReference type="ARBA" id="ARBA00022723"/>
    </source>
</evidence>
<feature type="compositionally biased region" description="Low complexity" evidence="6">
    <location>
        <begin position="374"/>
        <end position="393"/>
    </location>
</feature>
<dbReference type="GO" id="GO:0000981">
    <property type="term" value="F:DNA-binding transcription factor activity, RNA polymerase II-specific"/>
    <property type="evidence" value="ECO:0007669"/>
    <property type="project" value="TreeGrafter"/>
</dbReference>
<keyword evidence="3 5" id="KW-0863">Zinc-finger</keyword>
<organism evidence="8 9">
    <name type="scientific">Dissophora globulifera</name>
    <dbReference type="NCBI Taxonomy" id="979702"/>
    <lineage>
        <taxon>Eukaryota</taxon>
        <taxon>Fungi</taxon>
        <taxon>Fungi incertae sedis</taxon>
        <taxon>Mucoromycota</taxon>
        <taxon>Mortierellomycotina</taxon>
        <taxon>Mortierellomycetes</taxon>
        <taxon>Mortierellales</taxon>
        <taxon>Mortierellaceae</taxon>
        <taxon>Dissophora</taxon>
    </lineage>
</organism>
<feature type="region of interest" description="Disordered" evidence="6">
    <location>
        <begin position="330"/>
        <end position="407"/>
    </location>
</feature>
<feature type="compositionally biased region" description="Low complexity" evidence="6">
    <location>
        <begin position="547"/>
        <end position="558"/>
    </location>
</feature>
<feature type="compositionally biased region" description="Basic and acidic residues" evidence="6">
    <location>
        <begin position="481"/>
        <end position="492"/>
    </location>
</feature>
<feature type="domain" description="C2H2-type" evidence="7">
    <location>
        <begin position="437"/>
        <end position="467"/>
    </location>
</feature>
<dbReference type="GO" id="GO:0000785">
    <property type="term" value="C:chromatin"/>
    <property type="evidence" value="ECO:0007669"/>
    <property type="project" value="TreeGrafter"/>
</dbReference>
<dbReference type="AlphaFoldDB" id="A0A9P6RTP8"/>
<evidence type="ECO:0000313" key="8">
    <source>
        <dbReference type="EMBL" id="KAG0324929.1"/>
    </source>
</evidence>
<dbReference type="GO" id="GO:0008270">
    <property type="term" value="F:zinc ion binding"/>
    <property type="evidence" value="ECO:0007669"/>
    <property type="project" value="UniProtKB-KW"/>
</dbReference>
<evidence type="ECO:0000256" key="5">
    <source>
        <dbReference type="PROSITE-ProRule" id="PRU00042"/>
    </source>
</evidence>
<dbReference type="PROSITE" id="PS50157">
    <property type="entry name" value="ZINC_FINGER_C2H2_2"/>
    <property type="match status" value="2"/>
</dbReference>
<comment type="caution">
    <text evidence="8">The sequence shown here is derived from an EMBL/GenBank/DDBJ whole genome shotgun (WGS) entry which is preliminary data.</text>
</comment>
<keyword evidence="2" id="KW-0677">Repeat</keyword>
<feature type="region of interest" description="Disordered" evidence="6">
    <location>
        <begin position="1"/>
        <end position="152"/>
    </location>
</feature>
<keyword evidence="1" id="KW-0479">Metal-binding</keyword>
<feature type="compositionally biased region" description="Basic residues" evidence="6">
    <location>
        <begin position="523"/>
        <end position="535"/>
    </location>
</feature>
<sequence length="593" mass="64137">MQLGTKWNAGFPNGSGAGEQEEYQERSDDEERSYLNDRDDVVSELSVKDDLDRDESPAPAQSTSLHPTKKQGNAAVSRMRKPLPAWLSDTPTSTVTASSKAAAEPARKKRKTAAVTKDSKTTAAATAAAGGSIKNSPHQSSNNSNNNQGGIGGGQGKIVAEVASKAANAATNASMAAAAAAALAAATAATPPVPFVIDKNQKVRKWAKSGNIFQTLGGEVSMPLWTSDQDMLLNEPRPLLVQQALLFLTDGRTYSELARMAVLRDLDVIDLEYQDSLGRGSTPGSLEGSPGPTSTALATTATTVGSTGKRKRGYKKLLIPGNDAAAADLSTLEKSESRAGSNDGSKKWLTKRKRVKADNGDSAMSAIHSDRDGTPVPAASSPSLSSATTATKSNGRPVSTPSQRPRKYPCLFEGCGKSFMDKFHLDRHEARHVTEEIVCGIDGCTKAYPSISTVRRHQSIVHKDRKEELDLQRQKQTQVQREQKLQRYKEQQQQKGRMLMGQAQDSDMESMQGDIDDGNSKERGKRGSMKARKLVTRVDRVAEADISESSSTRNSSPRSMDDDEDPDQDQDQEEEEEEEQEEEIEREEAVLVD</sequence>
<feature type="compositionally biased region" description="Low complexity" evidence="6">
    <location>
        <begin position="113"/>
        <end position="129"/>
    </location>
</feature>
<evidence type="ECO:0000256" key="3">
    <source>
        <dbReference type="ARBA" id="ARBA00022771"/>
    </source>
</evidence>
<dbReference type="OrthoDB" id="4748970at2759"/>
<evidence type="ECO:0000256" key="6">
    <source>
        <dbReference type="SAM" id="MobiDB-lite"/>
    </source>
</evidence>